<dbReference type="AlphaFoldDB" id="A0AAW0F1G5"/>
<dbReference type="PANTHER" id="PTHR34258">
    <property type="entry name" value="ARMADILLO-LIKE HELICAL DOMAIN CONTAINING PROTEIN 1"/>
    <property type="match status" value="1"/>
</dbReference>
<evidence type="ECO:0000313" key="3">
    <source>
        <dbReference type="Proteomes" id="UP001430356"/>
    </source>
</evidence>
<feature type="region of interest" description="Disordered" evidence="1">
    <location>
        <begin position="1"/>
        <end position="34"/>
    </location>
</feature>
<gene>
    <name evidence="2" type="ORF">NESM_000094300</name>
</gene>
<protein>
    <submittedName>
        <fullName evidence="2">Uncharacterized protein</fullName>
    </submittedName>
</protein>
<comment type="caution">
    <text evidence="2">The sequence shown here is derived from an EMBL/GenBank/DDBJ whole genome shotgun (WGS) entry which is preliminary data.</text>
</comment>
<dbReference type="Proteomes" id="UP001430356">
    <property type="component" value="Unassembled WGS sequence"/>
</dbReference>
<sequence length="698" mass="72086">MIRTQASRTGPAPARRAAAGQSAAAATATHSTPTTVARATAVGLAAKQRPQEAMRAGWSATAMTPQLRGRRAAAWLSVWDSTSTARRVCMLETLKALHSASNSNALEEDLGDAAPLLFTRITSWWKLRYSAWVASSVTAVAAASAKAATAAAAAAAAAASATASEAAGPALVSSGTVLTSSTAAGSAAAAAAAGEPTLSLSADVPAASSPCLAPTPTSSSELLAQVEAITLFVRGSRYLLQFVESGGAATLTHCLEATSPSSTAASTLNLFVLERRATALLLLYVANAGRVYREMVGDEEGLLHVLRTLQRETDATVAAPLTELLAVLGQGHPRLASGTQTGLLRVLANAVQPAPGHVTFRAGSSATVSAPCSSEVVVLHTARAIRALQLQKEQHHYAQVGPGGSGSGGAVAAMESGIDYVPIVGMDAAVNAYSFVGPAASVTVSPSCGTATAAAAGCDPLLRPLSRAEYLDALFRLALDDEHMSFRVEGSELLGLAAKNLHLTHDILTRCLDAVDDDEYVIRGNEEEEDAAAQQQRLRRQRRQLSCGRTAVLLFLSRPMTTQRRQLLLRLVSQRSGHLTLLKHLRLTAHGDTAAVVDCCHALQFVVRSAADMQRHTMDVGGVSGHKAASRSGGGVGGAGTSAAVWLRVTEGVQAALGQSVIQLLLFQDLSQADCMAVLRAARAAVVPQFEGSGAGGR</sequence>
<dbReference type="EMBL" id="JAECZO010000005">
    <property type="protein sequence ID" value="KAK7200402.1"/>
    <property type="molecule type" value="Genomic_DNA"/>
</dbReference>
<organism evidence="2 3">
    <name type="scientific">Novymonas esmeraldas</name>
    <dbReference type="NCBI Taxonomy" id="1808958"/>
    <lineage>
        <taxon>Eukaryota</taxon>
        <taxon>Discoba</taxon>
        <taxon>Euglenozoa</taxon>
        <taxon>Kinetoplastea</taxon>
        <taxon>Metakinetoplastina</taxon>
        <taxon>Trypanosomatida</taxon>
        <taxon>Trypanosomatidae</taxon>
        <taxon>Novymonas</taxon>
    </lineage>
</organism>
<accession>A0AAW0F1G5</accession>
<reference evidence="2 3" key="1">
    <citation type="journal article" date="2021" name="MBio">
        <title>A New Model Trypanosomatid, Novymonas esmeraldas: Genomic Perception of Its 'Candidatus Pandoraea novymonadis' Endosymbiont.</title>
        <authorList>
            <person name="Zakharova A."/>
            <person name="Saura A."/>
            <person name="Butenko A."/>
            <person name="Podesvova L."/>
            <person name="Warmusova S."/>
            <person name="Kostygov A.Y."/>
            <person name="Nenarokova A."/>
            <person name="Lukes J."/>
            <person name="Opperdoes F.R."/>
            <person name="Yurchenko V."/>
        </authorList>
    </citation>
    <scope>NUCLEOTIDE SEQUENCE [LARGE SCALE GENOMIC DNA]</scope>
    <source>
        <strain evidence="2 3">E262AT.01</strain>
    </source>
</reference>
<keyword evidence="3" id="KW-1185">Reference proteome</keyword>
<proteinExistence type="predicted"/>
<dbReference type="InterPro" id="IPR041090">
    <property type="entry name" value="DUF5578"/>
</dbReference>
<dbReference type="InterPro" id="IPR011989">
    <property type="entry name" value="ARM-like"/>
</dbReference>
<evidence type="ECO:0000313" key="2">
    <source>
        <dbReference type="EMBL" id="KAK7200402.1"/>
    </source>
</evidence>
<dbReference type="Gene3D" id="1.25.10.10">
    <property type="entry name" value="Leucine-rich Repeat Variant"/>
    <property type="match status" value="1"/>
</dbReference>
<name>A0AAW0F1G5_9TRYP</name>
<evidence type="ECO:0000256" key="1">
    <source>
        <dbReference type="SAM" id="MobiDB-lite"/>
    </source>
</evidence>
<dbReference type="Pfam" id="PF17741">
    <property type="entry name" value="DUF5578"/>
    <property type="match status" value="2"/>
</dbReference>
<dbReference type="PANTHER" id="PTHR34258:SF1">
    <property type="entry name" value="ARMADILLO-LIKE HELICAL DOMAIN CONTAINING PROTEIN 1"/>
    <property type="match status" value="1"/>
</dbReference>